<accession>A0A2K3KQG5</accession>
<dbReference type="EMBL" id="ASHM01105574">
    <property type="protein sequence ID" value="PNX68516.1"/>
    <property type="molecule type" value="Genomic_DNA"/>
</dbReference>
<proteinExistence type="predicted"/>
<dbReference type="Proteomes" id="UP000236291">
    <property type="component" value="Unassembled WGS sequence"/>
</dbReference>
<gene>
    <name evidence="1" type="ORF">L195_g056209</name>
</gene>
<feature type="non-terminal residue" evidence="1">
    <location>
        <position position="1"/>
    </location>
</feature>
<reference evidence="1 2" key="2">
    <citation type="journal article" date="2017" name="Front. Plant Sci.">
        <title>Gene Classification and Mining of Molecular Markers Useful in Red Clover (Trifolium pratense) Breeding.</title>
        <authorList>
            <person name="Istvanek J."/>
            <person name="Dluhosova J."/>
            <person name="Dluhos P."/>
            <person name="Patkova L."/>
            <person name="Nedelnik J."/>
            <person name="Repkova J."/>
        </authorList>
    </citation>
    <scope>NUCLEOTIDE SEQUENCE [LARGE SCALE GENOMIC DNA]</scope>
    <source>
        <strain evidence="2">cv. Tatra</strain>
        <tissue evidence="1">Young leaves</tissue>
    </source>
</reference>
<reference evidence="1 2" key="1">
    <citation type="journal article" date="2014" name="Am. J. Bot.">
        <title>Genome assembly and annotation for red clover (Trifolium pratense; Fabaceae).</title>
        <authorList>
            <person name="Istvanek J."/>
            <person name="Jaros M."/>
            <person name="Krenek A."/>
            <person name="Repkova J."/>
        </authorList>
    </citation>
    <scope>NUCLEOTIDE SEQUENCE [LARGE SCALE GENOMIC DNA]</scope>
    <source>
        <strain evidence="2">cv. Tatra</strain>
        <tissue evidence="1">Young leaves</tissue>
    </source>
</reference>
<name>A0A2K3KQG5_TRIPR</name>
<evidence type="ECO:0000313" key="1">
    <source>
        <dbReference type="EMBL" id="PNX68516.1"/>
    </source>
</evidence>
<sequence>SNFMSAVAGRRGNLQLTVANLDIQLFPYGIMYQILRGIKERLFLESMKMYLSKLFWTRLELVHFIPPKSIMACPITSMSAEHGRTSPPR</sequence>
<evidence type="ECO:0000313" key="2">
    <source>
        <dbReference type="Proteomes" id="UP000236291"/>
    </source>
</evidence>
<dbReference type="AlphaFoldDB" id="A0A2K3KQG5"/>
<protein>
    <submittedName>
        <fullName evidence="1">Uncharacterized protein</fullName>
    </submittedName>
</protein>
<organism evidence="1 2">
    <name type="scientific">Trifolium pratense</name>
    <name type="common">Red clover</name>
    <dbReference type="NCBI Taxonomy" id="57577"/>
    <lineage>
        <taxon>Eukaryota</taxon>
        <taxon>Viridiplantae</taxon>
        <taxon>Streptophyta</taxon>
        <taxon>Embryophyta</taxon>
        <taxon>Tracheophyta</taxon>
        <taxon>Spermatophyta</taxon>
        <taxon>Magnoliopsida</taxon>
        <taxon>eudicotyledons</taxon>
        <taxon>Gunneridae</taxon>
        <taxon>Pentapetalae</taxon>
        <taxon>rosids</taxon>
        <taxon>fabids</taxon>
        <taxon>Fabales</taxon>
        <taxon>Fabaceae</taxon>
        <taxon>Papilionoideae</taxon>
        <taxon>50 kb inversion clade</taxon>
        <taxon>NPAAA clade</taxon>
        <taxon>Hologalegina</taxon>
        <taxon>IRL clade</taxon>
        <taxon>Trifolieae</taxon>
        <taxon>Trifolium</taxon>
    </lineage>
</organism>
<comment type="caution">
    <text evidence="1">The sequence shown here is derived from an EMBL/GenBank/DDBJ whole genome shotgun (WGS) entry which is preliminary data.</text>
</comment>